<dbReference type="EMBL" id="JARAYU010000011">
    <property type="protein sequence ID" value="MDX3703645.1"/>
    <property type="molecule type" value="Genomic_DNA"/>
</dbReference>
<dbReference type="Proteomes" id="UP001271274">
    <property type="component" value="Unassembled WGS sequence"/>
</dbReference>
<keyword evidence="2" id="KW-0812">Transmembrane</keyword>
<evidence type="ECO:0000256" key="2">
    <source>
        <dbReference type="SAM" id="Phobius"/>
    </source>
</evidence>
<reference evidence="3 4" key="1">
    <citation type="journal article" date="2023" name="Microb. Genom.">
        <title>Mesoterricola silvestris gen. nov., sp. nov., Mesoterricola sediminis sp. nov., Geothrix oryzae sp. nov., Geothrix edaphica sp. nov., Geothrix rubra sp. nov., and Geothrix limicola sp. nov., six novel members of Acidobacteriota isolated from soils.</title>
        <authorList>
            <person name="Weisberg A.J."/>
            <person name="Pearce E."/>
            <person name="Kramer C.G."/>
            <person name="Chang J.H."/>
            <person name="Clarke C.R."/>
        </authorList>
    </citation>
    <scope>NUCLEOTIDE SEQUENCE [LARGE SCALE GENOMIC DNA]</scope>
    <source>
        <strain evidence="3 4">ID09-01A</strain>
    </source>
</reference>
<evidence type="ECO:0008006" key="5">
    <source>
        <dbReference type="Google" id="ProtNLM"/>
    </source>
</evidence>
<feature type="region of interest" description="Disordered" evidence="1">
    <location>
        <begin position="1"/>
        <end position="41"/>
    </location>
</feature>
<evidence type="ECO:0000313" key="4">
    <source>
        <dbReference type="Proteomes" id="UP001271274"/>
    </source>
</evidence>
<feature type="compositionally biased region" description="Low complexity" evidence="1">
    <location>
        <begin position="20"/>
        <end position="41"/>
    </location>
</feature>
<keyword evidence="2" id="KW-1133">Transmembrane helix</keyword>
<evidence type="ECO:0000256" key="1">
    <source>
        <dbReference type="SAM" id="MobiDB-lite"/>
    </source>
</evidence>
<keyword evidence="2" id="KW-0472">Membrane</keyword>
<name>A0ABU4NKG3_9ACTN</name>
<evidence type="ECO:0000313" key="3">
    <source>
        <dbReference type="EMBL" id="MDX3703645.1"/>
    </source>
</evidence>
<accession>A0ABU4NKG3</accession>
<feature type="transmembrane region" description="Helical" evidence="2">
    <location>
        <begin position="163"/>
        <end position="181"/>
    </location>
</feature>
<proteinExistence type="predicted"/>
<dbReference type="RefSeq" id="WP_046706522.1">
    <property type="nucleotide sequence ID" value="NZ_JARAUS010000871.1"/>
</dbReference>
<keyword evidence="4" id="KW-1185">Reference proteome</keyword>
<comment type="caution">
    <text evidence="3">The sequence shown here is derived from an EMBL/GenBank/DDBJ whole genome shotgun (WGS) entry which is preliminary data.</text>
</comment>
<protein>
    <recommendedName>
        <fullName evidence="5">Integral membrane protein</fullName>
    </recommendedName>
</protein>
<organism evidence="3 4">
    <name type="scientific">Streptomyces europaeiscabiei</name>
    <dbReference type="NCBI Taxonomy" id="146819"/>
    <lineage>
        <taxon>Bacteria</taxon>
        <taxon>Bacillati</taxon>
        <taxon>Actinomycetota</taxon>
        <taxon>Actinomycetes</taxon>
        <taxon>Kitasatosporales</taxon>
        <taxon>Streptomycetaceae</taxon>
        <taxon>Streptomyces</taxon>
    </lineage>
</organism>
<sequence length="182" mass="19626">MTDHNGHPQPPQPDPSTWGAPQQDPPAQQAPVPDSGAVPFPASAAVPVPQVFQADRAWVDGYEPGNPWQARLCVETPYGTFAYPLTPHTIPELLEHMVLVAQEQQGLPVGFDADSEAAPGMVPVNVEDTEEDEQERGLHGGRAARLTGWALVHDLWEREDPTARIVMGAIVVVLLLLGIVLS</sequence>
<gene>
    <name evidence="3" type="ORF">PV662_28570</name>
</gene>